<accession>A0ABN9PIF5</accession>
<reference evidence="2" key="1">
    <citation type="submission" date="2023-10" db="EMBL/GenBank/DDBJ databases">
        <authorList>
            <person name="Chen Y."/>
            <person name="Shah S."/>
            <person name="Dougan E. K."/>
            <person name="Thang M."/>
            <person name="Chan C."/>
        </authorList>
    </citation>
    <scope>NUCLEOTIDE SEQUENCE [LARGE SCALE GENOMIC DNA]</scope>
</reference>
<feature type="compositionally biased region" description="Basic residues" evidence="1">
    <location>
        <begin position="491"/>
        <end position="506"/>
    </location>
</feature>
<comment type="caution">
    <text evidence="2">The sequence shown here is derived from an EMBL/GenBank/DDBJ whole genome shotgun (WGS) entry which is preliminary data.</text>
</comment>
<feature type="region of interest" description="Disordered" evidence="1">
    <location>
        <begin position="478"/>
        <end position="506"/>
    </location>
</feature>
<evidence type="ECO:0000256" key="1">
    <source>
        <dbReference type="SAM" id="MobiDB-lite"/>
    </source>
</evidence>
<proteinExistence type="predicted"/>
<organism evidence="2 3">
    <name type="scientific">Prorocentrum cordatum</name>
    <dbReference type="NCBI Taxonomy" id="2364126"/>
    <lineage>
        <taxon>Eukaryota</taxon>
        <taxon>Sar</taxon>
        <taxon>Alveolata</taxon>
        <taxon>Dinophyceae</taxon>
        <taxon>Prorocentrales</taxon>
        <taxon>Prorocentraceae</taxon>
        <taxon>Prorocentrum</taxon>
    </lineage>
</organism>
<protein>
    <submittedName>
        <fullName evidence="2">Uncharacterized protein</fullName>
    </submittedName>
</protein>
<name>A0ABN9PIF5_9DINO</name>
<dbReference type="Proteomes" id="UP001189429">
    <property type="component" value="Unassembled WGS sequence"/>
</dbReference>
<evidence type="ECO:0000313" key="3">
    <source>
        <dbReference type="Proteomes" id="UP001189429"/>
    </source>
</evidence>
<gene>
    <name evidence="2" type="ORF">PCOR1329_LOCUS3237</name>
</gene>
<sequence length="533" mass="58490">MKAWEDTRSHRQIASELDFDLRTIAPKLLADAVHTAGKALGLSAEALLSAVECNMGFIEAPGTKLTHLRSSGHYISPGQPLLIGSASSTRKSALMQCSDKWLTQVPEASPVFKDKLVMNTDCTTKGIRKQLEEHGRCGISSDEAANTFQTPFSDQESGVHYLSCARLNTWTQSEHDGPATGNGKVSLDNYNFMLKCAGQTEVVEFIAMPKVHGFQKRMQTVWVLHDVCADDGVDSEQSDSFIERLHGWMHEHCSDVASVLSLHGYAYTIYRAAEQAFDDICQTVPMPQAFKTKLDFFHSDLLRATHRVHRGNQFARDFIARHAAQGGGALAPQPPLDAACGRCLPSVNEITMGLHKVLRQIDLHFGLCRFHVAQRTASAEGNHRSGADGRCAGGSSAAVLAAPDVAEAAMRALMPPELMRQFLLTRAPKGQIFTEAHARQWLRNTRDTWFRTDLAKKISDGLTALVAANLLDRVADAADAGDSTQRAKAAQGKRKGNPKGKGMFKKRKLEEIVADADAAEERKRLRVNTSEFE</sequence>
<dbReference type="EMBL" id="CAUYUJ010000827">
    <property type="protein sequence ID" value="CAK0792749.1"/>
    <property type="molecule type" value="Genomic_DNA"/>
</dbReference>
<evidence type="ECO:0000313" key="2">
    <source>
        <dbReference type="EMBL" id="CAK0792749.1"/>
    </source>
</evidence>
<keyword evidence="3" id="KW-1185">Reference proteome</keyword>